<reference evidence="3" key="1">
    <citation type="submission" date="2015-12" db="EMBL/GenBank/DDBJ databases">
        <authorList>
            <person name="Lodha T.D."/>
            <person name="Chintalapati S."/>
            <person name="Chintalapati V.R."/>
            <person name="Sravanthi T."/>
        </authorList>
    </citation>
    <scope>NUCLEOTIDE SEQUENCE [LARGE SCALE GENOMIC DNA]</scope>
    <source>
        <strain evidence="3">JC133</strain>
    </source>
</reference>
<gene>
    <name evidence="2" type="ORF">AU468_12350</name>
</gene>
<dbReference type="InterPro" id="IPR005069">
    <property type="entry name" value="Nucl-diP-sugar_transferase"/>
</dbReference>
<dbReference type="EMBL" id="LPWH01000118">
    <property type="protein sequence ID" value="POQ98648.1"/>
    <property type="molecule type" value="Genomic_DNA"/>
</dbReference>
<comment type="caution">
    <text evidence="2">The sequence shown here is derived from an EMBL/GenBank/DDBJ whole genome shotgun (WGS) entry which is preliminary data.</text>
</comment>
<feature type="domain" description="Nucleotide-diphospho-sugar transferase" evidence="1">
    <location>
        <begin position="87"/>
        <end position="184"/>
    </location>
</feature>
<sequence length="278" mass="32985">MKCCSFGVTYVAFGRPYLAMALVSAESLRARSPEVPLCIITNVAQSPPDLPFWDTQRDTWSWFARESRENRFYKTRLYDYSPFEKTLYLDCDTLVWADVAPAVTYLEYFDICFKQQLRGQRSAKKGAHTVLDNSFRVAELPHWNGGVFMFRKNEKTREFFRLWSSYYEQYNISFDQVSLVDAVFRSDCRLLSLDNRWNASFAPRKNEGDHLVRVYHYGSRIIPEVRKKMLLYDHLIDREGPFGNEETLPCFIRSRTKDRIKKEGPLRYLQHALRRKFR</sequence>
<dbReference type="RefSeq" id="WP_103680990.1">
    <property type="nucleotide sequence ID" value="NZ_LPWH01000118.1"/>
</dbReference>
<dbReference type="AlphaFoldDB" id="A0A2S4JGG5"/>
<evidence type="ECO:0000259" key="1">
    <source>
        <dbReference type="Pfam" id="PF03407"/>
    </source>
</evidence>
<evidence type="ECO:0000313" key="3">
    <source>
        <dbReference type="Proteomes" id="UP000237350"/>
    </source>
</evidence>
<protein>
    <recommendedName>
        <fullName evidence="1">Nucleotide-diphospho-sugar transferase domain-containing protein</fullName>
    </recommendedName>
</protein>
<dbReference type="InterPro" id="IPR029044">
    <property type="entry name" value="Nucleotide-diphossugar_trans"/>
</dbReference>
<dbReference type="OrthoDB" id="507028at2"/>
<name>A0A2S4JGG5_9SPIO</name>
<dbReference type="Gene3D" id="3.90.550.10">
    <property type="entry name" value="Spore Coat Polysaccharide Biosynthesis Protein SpsA, Chain A"/>
    <property type="match status" value="1"/>
</dbReference>
<proteinExistence type="predicted"/>
<evidence type="ECO:0000313" key="2">
    <source>
        <dbReference type="EMBL" id="POQ98648.1"/>
    </source>
</evidence>
<keyword evidence="3" id="KW-1185">Reference proteome</keyword>
<accession>A0A2S4JGG5</accession>
<dbReference type="Pfam" id="PF03407">
    <property type="entry name" value="Nucleotid_trans"/>
    <property type="match status" value="1"/>
</dbReference>
<organism evidence="2 3">
    <name type="scientific">Alkalispirochaeta sphaeroplastigenens</name>
    <dbReference type="NCBI Taxonomy" id="1187066"/>
    <lineage>
        <taxon>Bacteria</taxon>
        <taxon>Pseudomonadati</taxon>
        <taxon>Spirochaetota</taxon>
        <taxon>Spirochaetia</taxon>
        <taxon>Spirochaetales</taxon>
        <taxon>Spirochaetaceae</taxon>
        <taxon>Alkalispirochaeta</taxon>
    </lineage>
</organism>
<dbReference type="SUPFAM" id="SSF53448">
    <property type="entry name" value="Nucleotide-diphospho-sugar transferases"/>
    <property type="match status" value="1"/>
</dbReference>
<dbReference type="Proteomes" id="UP000237350">
    <property type="component" value="Unassembled WGS sequence"/>
</dbReference>